<dbReference type="RefSeq" id="WP_310373959.1">
    <property type="nucleotide sequence ID" value="NZ_JAVDYB010000001.1"/>
</dbReference>
<reference evidence="3" key="1">
    <citation type="submission" date="2023-07" db="EMBL/GenBank/DDBJ databases">
        <title>Sequencing the genomes of 1000 actinobacteria strains.</title>
        <authorList>
            <person name="Klenk H.-P."/>
        </authorList>
    </citation>
    <scope>NUCLEOTIDE SEQUENCE</scope>
    <source>
        <strain evidence="3">DSM 44707</strain>
    </source>
</reference>
<comment type="caution">
    <text evidence="3">The sequence shown here is derived from an EMBL/GenBank/DDBJ whole genome shotgun (WGS) entry which is preliminary data.</text>
</comment>
<dbReference type="InterPro" id="IPR038729">
    <property type="entry name" value="Rad50/SbcC_AAA"/>
</dbReference>
<dbReference type="AlphaFoldDB" id="A0AAE4CEB4"/>
<evidence type="ECO:0000259" key="2">
    <source>
        <dbReference type="Pfam" id="PF13476"/>
    </source>
</evidence>
<dbReference type="Pfam" id="PF13476">
    <property type="entry name" value="AAA_23"/>
    <property type="match status" value="1"/>
</dbReference>
<dbReference type="Proteomes" id="UP001183643">
    <property type="component" value="Unassembled WGS sequence"/>
</dbReference>
<evidence type="ECO:0000256" key="1">
    <source>
        <dbReference type="SAM" id="MobiDB-lite"/>
    </source>
</evidence>
<proteinExistence type="predicted"/>
<dbReference type="InterPro" id="IPR027417">
    <property type="entry name" value="P-loop_NTPase"/>
</dbReference>
<dbReference type="GO" id="GO:0006302">
    <property type="term" value="P:double-strand break repair"/>
    <property type="evidence" value="ECO:0007669"/>
    <property type="project" value="InterPro"/>
</dbReference>
<feature type="domain" description="Rad50/SbcC-type AAA" evidence="2">
    <location>
        <begin position="1"/>
        <end position="51"/>
    </location>
</feature>
<protein>
    <recommendedName>
        <fullName evidence="2">Rad50/SbcC-type AAA domain-containing protein</fullName>
    </recommendedName>
</protein>
<feature type="compositionally biased region" description="Basic and acidic residues" evidence="1">
    <location>
        <begin position="309"/>
        <end position="320"/>
    </location>
</feature>
<evidence type="ECO:0000313" key="4">
    <source>
        <dbReference type="Proteomes" id="UP001183643"/>
    </source>
</evidence>
<evidence type="ECO:0000313" key="3">
    <source>
        <dbReference type="EMBL" id="MDR7279899.1"/>
    </source>
</evidence>
<dbReference type="Gene3D" id="3.40.50.300">
    <property type="entry name" value="P-loop containing nucleotide triphosphate hydrolases"/>
    <property type="match status" value="1"/>
</dbReference>
<dbReference type="EMBL" id="JAVDYB010000001">
    <property type="protein sequence ID" value="MDR7279899.1"/>
    <property type="molecule type" value="Genomic_DNA"/>
</dbReference>
<sequence length="360" mass="39419">MHIRNFRNFANLKIDPFPNPAVIVGENGVGKSNLLFALRLVLDPDFPDRRRWLQPDDIHDGGPPMTDDAEVSVQFELTDFDEGDDARSELDGAIVDTDPLVARLTYLFKPKTSLAAVLGTAARPPLTPDDYQWTIYGADDPSNAMLAAKRYAALSVLPPLRDAEGDLDRPERSPLTRLLRELPPSDANLGDALRAMQAARDKLGRDPNLRKVRGMIHDRIADMAGPQLVLAPSLAFAGRQEDLIQQGQPAVTVGTPPPAHHLARGAEPSRTRGADRIEPGPARRDRRLPAPARPGLDGRPRRAVGAHRGTPDGRRVDRRTTRVVLRGRRRGLPVRVLVARGATRAAPRRALRAAMGGCRP</sequence>
<gene>
    <name evidence="3" type="ORF">J2S41_006677</name>
</gene>
<name>A0AAE4CEB4_9ACTN</name>
<feature type="region of interest" description="Disordered" evidence="1">
    <location>
        <begin position="249"/>
        <end position="324"/>
    </location>
</feature>
<organism evidence="3 4">
    <name type="scientific">Catenuloplanes atrovinosus</name>
    <dbReference type="NCBI Taxonomy" id="137266"/>
    <lineage>
        <taxon>Bacteria</taxon>
        <taxon>Bacillati</taxon>
        <taxon>Actinomycetota</taxon>
        <taxon>Actinomycetes</taxon>
        <taxon>Micromonosporales</taxon>
        <taxon>Micromonosporaceae</taxon>
        <taxon>Catenuloplanes</taxon>
    </lineage>
</organism>
<dbReference type="GO" id="GO:0016887">
    <property type="term" value="F:ATP hydrolysis activity"/>
    <property type="evidence" value="ECO:0007669"/>
    <property type="project" value="InterPro"/>
</dbReference>
<dbReference type="SUPFAM" id="SSF52540">
    <property type="entry name" value="P-loop containing nucleoside triphosphate hydrolases"/>
    <property type="match status" value="1"/>
</dbReference>
<feature type="compositionally biased region" description="Basic and acidic residues" evidence="1">
    <location>
        <begin position="267"/>
        <end position="283"/>
    </location>
</feature>
<keyword evidence="4" id="KW-1185">Reference proteome</keyword>
<accession>A0AAE4CEB4</accession>